<sequence>MDFRARPGYLRPMPRYALKIEYDGAPFAGWQRQKQHPSVQQAVEEALRRLQPDAPGIAAAGRTDAGVHALGQVAHCDLVKEWDPFRLREALNHHLKPLPVAILEAVQVDEGFHARFSATERRYLFRLLCRRAPATHERGNVWQVAYPLALAPMQEAARRLLGRHDFTTFRSTMCQADSPVKTLDALDIEEIAVPYGQEFRFHVRARSFLHNQVRSFVGTLERVGAGAWTPDDVQAALEARDRAACGPVCPPQGLYLAHVTYPQDPFQA</sequence>
<evidence type="ECO:0000256" key="4">
    <source>
        <dbReference type="HAMAP-Rule" id="MF_00171"/>
    </source>
</evidence>
<dbReference type="HAMAP" id="MF_00171">
    <property type="entry name" value="TruA"/>
    <property type="match status" value="1"/>
</dbReference>
<dbReference type="PANTHER" id="PTHR11142:SF0">
    <property type="entry name" value="TRNA PSEUDOURIDINE SYNTHASE-LIKE 1"/>
    <property type="match status" value="1"/>
</dbReference>
<comment type="catalytic activity">
    <reaction evidence="4 7">
        <text>uridine(38/39/40) in tRNA = pseudouridine(38/39/40) in tRNA</text>
        <dbReference type="Rhea" id="RHEA:22376"/>
        <dbReference type="Rhea" id="RHEA-COMP:10085"/>
        <dbReference type="Rhea" id="RHEA-COMP:10087"/>
        <dbReference type="ChEBI" id="CHEBI:65314"/>
        <dbReference type="ChEBI" id="CHEBI:65315"/>
        <dbReference type="EC" id="5.4.99.12"/>
    </reaction>
</comment>
<evidence type="ECO:0000256" key="2">
    <source>
        <dbReference type="ARBA" id="ARBA00022694"/>
    </source>
</evidence>
<dbReference type="InterPro" id="IPR020097">
    <property type="entry name" value="PsdUridine_synth_TruA_a/b_dom"/>
</dbReference>
<dbReference type="SUPFAM" id="SSF55120">
    <property type="entry name" value="Pseudouridine synthase"/>
    <property type="match status" value="1"/>
</dbReference>
<feature type="domain" description="Pseudouridine synthase I TruA alpha/beta" evidence="8">
    <location>
        <begin position="156"/>
        <end position="262"/>
    </location>
</feature>
<evidence type="ECO:0000313" key="9">
    <source>
        <dbReference type="EMBL" id="SLN17531.1"/>
    </source>
</evidence>
<comment type="function">
    <text evidence="4">Formation of pseudouridine at positions 38, 39 and 40 in the anticodon stem and loop of transfer RNAs.</text>
</comment>
<dbReference type="PANTHER" id="PTHR11142">
    <property type="entry name" value="PSEUDOURIDYLATE SYNTHASE"/>
    <property type="match status" value="1"/>
</dbReference>
<keyword evidence="10" id="KW-1185">Reference proteome</keyword>
<dbReference type="EC" id="5.4.99.12" evidence="4"/>
<gene>
    <name evidence="4 9" type="primary">truA</name>
    <name evidence="9" type="ORF">PSA7680_00560</name>
</gene>
<dbReference type="InterPro" id="IPR020094">
    <property type="entry name" value="TruA/RsuA/RluB/E/F_N"/>
</dbReference>
<dbReference type="AlphaFoldDB" id="A0A1Y5RIZ2"/>
<evidence type="ECO:0000256" key="1">
    <source>
        <dbReference type="ARBA" id="ARBA00009375"/>
    </source>
</evidence>
<dbReference type="CDD" id="cd02570">
    <property type="entry name" value="PseudoU_synth_EcTruA"/>
    <property type="match status" value="1"/>
</dbReference>
<evidence type="ECO:0000256" key="3">
    <source>
        <dbReference type="ARBA" id="ARBA00023235"/>
    </source>
</evidence>
<comment type="similarity">
    <text evidence="1 4 7">Belongs to the tRNA pseudouridine synthase TruA family.</text>
</comment>
<dbReference type="GO" id="GO:0003723">
    <property type="term" value="F:RNA binding"/>
    <property type="evidence" value="ECO:0007669"/>
    <property type="project" value="InterPro"/>
</dbReference>
<evidence type="ECO:0000256" key="7">
    <source>
        <dbReference type="RuleBase" id="RU003792"/>
    </source>
</evidence>
<dbReference type="InterPro" id="IPR020103">
    <property type="entry name" value="PsdUridine_synth_cat_dom_sf"/>
</dbReference>
<protein>
    <recommendedName>
        <fullName evidence="4">tRNA pseudouridine synthase A</fullName>
        <ecNumber evidence="4">5.4.99.12</ecNumber>
    </recommendedName>
    <alternativeName>
        <fullName evidence="4">tRNA pseudouridine(38-40) synthase</fullName>
    </alternativeName>
    <alternativeName>
        <fullName evidence="4">tRNA pseudouridylate synthase I</fullName>
    </alternativeName>
    <alternativeName>
        <fullName evidence="4">tRNA-uridine isomerase I</fullName>
    </alternativeName>
</protein>
<dbReference type="Proteomes" id="UP000193409">
    <property type="component" value="Unassembled WGS sequence"/>
</dbReference>
<dbReference type="PIRSF" id="PIRSF001430">
    <property type="entry name" value="tRNA_psdUrid_synth"/>
    <property type="match status" value="1"/>
</dbReference>
<dbReference type="Pfam" id="PF01416">
    <property type="entry name" value="PseudoU_synth_1"/>
    <property type="match status" value="2"/>
</dbReference>
<evidence type="ECO:0000313" key="10">
    <source>
        <dbReference type="Proteomes" id="UP000193409"/>
    </source>
</evidence>
<feature type="domain" description="Pseudouridine synthase I TruA alpha/beta" evidence="8">
    <location>
        <begin position="21"/>
        <end position="116"/>
    </location>
</feature>
<reference evidence="9 10" key="1">
    <citation type="submission" date="2017-03" db="EMBL/GenBank/DDBJ databases">
        <authorList>
            <person name="Afonso C.L."/>
            <person name="Miller P.J."/>
            <person name="Scott M.A."/>
            <person name="Spackman E."/>
            <person name="Goraichik I."/>
            <person name="Dimitrov K.M."/>
            <person name="Suarez D.L."/>
            <person name="Swayne D.E."/>
        </authorList>
    </citation>
    <scope>NUCLEOTIDE SEQUENCE [LARGE SCALE GENOMIC DNA]</scope>
    <source>
        <strain evidence="9 10">CECT 7680</strain>
    </source>
</reference>
<proteinExistence type="inferred from homology"/>
<dbReference type="FunFam" id="3.30.70.580:FF:000001">
    <property type="entry name" value="tRNA pseudouridine synthase A"/>
    <property type="match status" value="1"/>
</dbReference>
<dbReference type="Gene3D" id="3.30.70.660">
    <property type="entry name" value="Pseudouridine synthase I, catalytic domain, C-terminal subdomain"/>
    <property type="match status" value="1"/>
</dbReference>
<keyword evidence="3 4" id="KW-0413">Isomerase</keyword>
<evidence type="ECO:0000256" key="6">
    <source>
        <dbReference type="PIRSR" id="PIRSR001430-2"/>
    </source>
</evidence>
<dbReference type="NCBIfam" id="TIGR00071">
    <property type="entry name" value="hisT_truA"/>
    <property type="match status" value="1"/>
</dbReference>
<feature type="binding site" evidence="4 6">
    <location>
        <position position="123"/>
    </location>
    <ligand>
        <name>substrate</name>
    </ligand>
</feature>
<dbReference type="Gene3D" id="3.30.70.580">
    <property type="entry name" value="Pseudouridine synthase I, catalytic domain, N-terminal subdomain"/>
    <property type="match status" value="1"/>
</dbReference>
<accession>A0A1Y5RIZ2</accession>
<dbReference type="InterPro" id="IPR020095">
    <property type="entry name" value="PsdUridine_synth_TruA_C"/>
</dbReference>
<keyword evidence="2 4" id="KW-0819">tRNA processing</keyword>
<dbReference type="GO" id="GO:0160147">
    <property type="term" value="F:tRNA pseudouridine(38-40) synthase activity"/>
    <property type="evidence" value="ECO:0007669"/>
    <property type="project" value="UniProtKB-EC"/>
</dbReference>
<feature type="active site" description="Nucleophile" evidence="4 5">
    <location>
        <position position="64"/>
    </location>
</feature>
<comment type="caution">
    <text evidence="4">Lacks conserved residue(s) required for the propagation of feature annotation.</text>
</comment>
<comment type="subunit">
    <text evidence="4">Homodimer.</text>
</comment>
<dbReference type="InterPro" id="IPR001406">
    <property type="entry name" value="PsdUridine_synth_TruA"/>
</dbReference>
<evidence type="ECO:0000256" key="5">
    <source>
        <dbReference type="PIRSR" id="PIRSR001430-1"/>
    </source>
</evidence>
<organism evidence="9 10">
    <name type="scientific">Pseudoruegeria aquimaris</name>
    <dbReference type="NCBI Taxonomy" id="393663"/>
    <lineage>
        <taxon>Bacteria</taxon>
        <taxon>Pseudomonadati</taxon>
        <taxon>Pseudomonadota</taxon>
        <taxon>Alphaproteobacteria</taxon>
        <taxon>Rhodobacterales</taxon>
        <taxon>Roseobacteraceae</taxon>
        <taxon>Pseudoruegeria</taxon>
    </lineage>
</organism>
<evidence type="ECO:0000259" key="8">
    <source>
        <dbReference type="Pfam" id="PF01416"/>
    </source>
</evidence>
<name>A0A1Y5RIZ2_9RHOB</name>
<dbReference type="EMBL" id="FWFQ01000002">
    <property type="protein sequence ID" value="SLN17531.1"/>
    <property type="molecule type" value="Genomic_DNA"/>
</dbReference>
<dbReference type="GO" id="GO:0031119">
    <property type="term" value="P:tRNA pseudouridine synthesis"/>
    <property type="evidence" value="ECO:0007669"/>
    <property type="project" value="UniProtKB-UniRule"/>
</dbReference>